<dbReference type="InterPro" id="IPR021410">
    <property type="entry name" value="FAF"/>
</dbReference>
<evidence type="ECO:0000256" key="2">
    <source>
        <dbReference type="SAM" id="MobiDB-lite"/>
    </source>
</evidence>
<evidence type="ECO:0000313" key="4">
    <source>
        <dbReference type="EMBL" id="KAF8719877.1"/>
    </source>
</evidence>
<dbReference type="AlphaFoldDB" id="A0A835C7I9"/>
<reference evidence="4" key="1">
    <citation type="submission" date="2020-07" db="EMBL/GenBank/DDBJ databases">
        <title>Genome sequence and genetic diversity analysis of an under-domesticated orphan crop, white fonio (Digitaria exilis).</title>
        <authorList>
            <person name="Bennetzen J.L."/>
            <person name="Chen S."/>
            <person name="Ma X."/>
            <person name="Wang X."/>
            <person name="Yssel A.E.J."/>
            <person name="Chaluvadi S.R."/>
            <person name="Johnson M."/>
            <person name="Gangashetty P."/>
            <person name="Hamidou F."/>
            <person name="Sanogo M.D."/>
            <person name="Zwaenepoel A."/>
            <person name="Wallace J."/>
            <person name="Van De Peer Y."/>
            <person name="Van Deynze A."/>
        </authorList>
    </citation>
    <scope>NUCLEOTIDE SEQUENCE</scope>
    <source>
        <tissue evidence="4">Leaves</tissue>
    </source>
</reference>
<gene>
    <name evidence="4" type="ORF">HU200_024638</name>
</gene>
<accession>A0A835C7I9</accession>
<dbReference type="Proteomes" id="UP000636709">
    <property type="component" value="Unassembled WGS sequence"/>
</dbReference>
<evidence type="ECO:0000313" key="5">
    <source>
        <dbReference type="Proteomes" id="UP000636709"/>
    </source>
</evidence>
<dbReference type="PANTHER" id="PTHR33155:SF8">
    <property type="entry name" value="PROTEIN FANTASTIC FOUR 1"/>
    <property type="match status" value="1"/>
</dbReference>
<evidence type="ECO:0000256" key="1">
    <source>
        <dbReference type="ARBA" id="ARBA00008690"/>
    </source>
</evidence>
<comment type="caution">
    <text evidence="4">The sequence shown here is derived from an EMBL/GenBank/DDBJ whole genome shotgun (WGS) entry which is preliminary data.</text>
</comment>
<dbReference type="Pfam" id="PF11250">
    <property type="entry name" value="FAF"/>
    <property type="match status" value="1"/>
</dbReference>
<feature type="compositionally biased region" description="Polar residues" evidence="2">
    <location>
        <begin position="379"/>
        <end position="391"/>
    </location>
</feature>
<sequence>MGGGPALAPAFVCSSSNPDGIGPQLTTSARVLRLRLRLRCSLIPLAIAPHSCGRSVSLPSPSPPHPLPLRSHPPLQTFIYIHTRAVLLCPCGISRHLVRRLFATMPSLLDSPPQIPAAGGAWGSLYGAVQEPAKQPRHVAVAPAAAAVVAKKPAAAYGGMRKKNLEMCTEALGCETGAVDAGNVVAGKGDGEVEAAHAAERKRRAREEAEEMEKRARRPLPPPLTTLAHGGASRVRMVHERRDGRLAVYAVRAAVVEAERSGGRLRMRLLPLPLLPCIAAAASQQEAREAEAEKEEADEEHDGVAKYVRGGRCMEVTEDAAAVAAARRGGKQWEPEHQAAAFWSPPHNPPLAIPLPSPSSNSPEDAAGNVSERHGHNLVQHTCGGSASSRG</sequence>
<dbReference type="PANTHER" id="PTHR33155">
    <property type="entry name" value="FANTASTIC FOUR-LIKE PROTEIN (DUF3049)"/>
    <property type="match status" value="1"/>
</dbReference>
<feature type="region of interest" description="Disordered" evidence="2">
    <location>
        <begin position="201"/>
        <end position="236"/>
    </location>
</feature>
<dbReference type="OrthoDB" id="1916983at2759"/>
<organism evidence="4 5">
    <name type="scientific">Digitaria exilis</name>
    <dbReference type="NCBI Taxonomy" id="1010633"/>
    <lineage>
        <taxon>Eukaryota</taxon>
        <taxon>Viridiplantae</taxon>
        <taxon>Streptophyta</taxon>
        <taxon>Embryophyta</taxon>
        <taxon>Tracheophyta</taxon>
        <taxon>Spermatophyta</taxon>
        <taxon>Magnoliopsida</taxon>
        <taxon>Liliopsida</taxon>
        <taxon>Poales</taxon>
        <taxon>Poaceae</taxon>
        <taxon>PACMAD clade</taxon>
        <taxon>Panicoideae</taxon>
        <taxon>Panicodae</taxon>
        <taxon>Paniceae</taxon>
        <taxon>Anthephorinae</taxon>
        <taxon>Digitaria</taxon>
    </lineage>
</organism>
<feature type="domain" description="FAF" evidence="3">
    <location>
        <begin position="220"/>
        <end position="269"/>
    </location>
</feature>
<dbReference type="EMBL" id="JACEFO010001700">
    <property type="protein sequence ID" value="KAF8719877.1"/>
    <property type="molecule type" value="Genomic_DNA"/>
</dbReference>
<dbReference type="InterPro" id="IPR046431">
    <property type="entry name" value="FAF_dom"/>
</dbReference>
<keyword evidence="5" id="KW-1185">Reference proteome</keyword>
<name>A0A835C7I9_9POAL</name>
<feature type="compositionally biased region" description="Pro residues" evidence="2">
    <location>
        <begin position="346"/>
        <end position="357"/>
    </location>
</feature>
<feature type="region of interest" description="Disordered" evidence="2">
    <location>
        <begin position="341"/>
        <end position="391"/>
    </location>
</feature>
<comment type="similarity">
    <text evidence="1">Belongs to the fantastic four family.</text>
</comment>
<protein>
    <recommendedName>
        <fullName evidence="3">FAF domain-containing protein</fullName>
    </recommendedName>
</protein>
<proteinExistence type="inferred from homology"/>
<evidence type="ECO:0000259" key="3">
    <source>
        <dbReference type="Pfam" id="PF11250"/>
    </source>
</evidence>